<dbReference type="EMBL" id="CP146284">
    <property type="protein sequence ID" value="WWV67439.1"/>
    <property type="molecule type" value="Genomic_DNA"/>
</dbReference>
<proteinExistence type="predicted"/>
<keyword evidence="3" id="KW-1185">Reference proteome</keyword>
<feature type="signal peptide" evidence="1">
    <location>
        <begin position="1"/>
        <end position="25"/>
    </location>
</feature>
<accession>A0ABZ2IRU5</accession>
<sequence>MIRNLFLRLKFLCALSFVLGSFFMASCSKETDEFEDQKEVTADDESDIASERDVWSFDVKVMLDRATYKLYFSDADIVKKKLQERFDDVAALYKGKNGINFFDADIKFNPIFDESNVYDSSSEDVFVNGLTYRGDYPYLLIIDGCIGDYAGERVHSDWTGWGQEIVCLFDNGLSAADDGKTVYDILSKYKTSEAITHELGHARGVPDIYAMEVKTNPICNLIFSPVKCIMNVCWGGDSWSEYAQLLINRNKDLVRGEPGFCPLEEPPFPETLTLKMLKGEQPISNAKVNIYGSVMYSYTVENNSVSSYTTDEDGCIQLNPESLFTGTNGDYKYGVVLLEIVSSEEKYYDFLPVYEVQIPYLKEAKDNIQLDIVT</sequence>
<evidence type="ECO:0000313" key="2">
    <source>
        <dbReference type="EMBL" id="WWV67439.1"/>
    </source>
</evidence>
<keyword evidence="1" id="KW-0732">Signal</keyword>
<name>A0ABZ2IRU5_9BACT</name>
<protein>
    <submittedName>
        <fullName evidence="2">Uncharacterized protein</fullName>
    </submittedName>
</protein>
<dbReference type="RefSeq" id="WP_251966906.1">
    <property type="nucleotide sequence ID" value="NZ_CP146284.1"/>
</dbReference>
<dbReference type="Proteomes" id="UP001320603">
    <property type="component" value="Chromosome"/>
</dbReference>
<evidence type="ECO:0000256" key="1">
    <source>
        <dbReference type="SAM" id="SignalP"/>
    </source>
</evidence>
<organism evidence="2 3">
    <name type="scientific">Parabacteroides absconsus</name>
    <dbReference type="NCBI Taxonomy" id="2951805"/>
    <lineage>
        <taxon>Bacteria</taxon>
        <taxon>Pseudomonadati</taxon>
        <taxon>Bacteroidota</taxon>
        <taxon>Bacteroidia</taxon>
        <taxon>Bacteroidales</taxon>
        <taxon>Tannerellaceae</taxon>
        <taxon>Parabacteroides</taxon>
    </lineage>
</organism>
<evidence type="ECO:0000313" key="3">
    <source>
        <dbReference type="Proteomes" id="UP001320603"/>
    </source>
</evidence>
<dbReference type="SUPFAM" id="SSF55486">
    <property type="entry name" value="Metalloproteases ('zincins'), catalytic domain"/>
    <property type="match status" value="1"/>
</dbReference>
<gene>
    <name evidence="2" type="ORF">NEE14_005570</name>
</gene>
<feature type="chain" id="PRO_5047550528" evidence="1">
    <location>
        <begin position="26"/>
        <end position="374"/>
    </location>
</feature>
<reference evidence="2 3" key="1">
    <citation type="submission" date="2024-02" db="EMBL/GenBank/DDBJ databases">
        <title>Whole genome sequencing of Parabacteroides sp. AD58.</title>
        <authorList>
            <person name="Chaplin A.V."/>
            <person name="Pikina A.P."/>
            <person name="Sokolova S.R."/>
            <person name="Korostin D.O."/>
            <person name="Efimov B.A."/>
        </authorList>
    </citation>
    <scope>NUCLEOTIDE SEQUENCE [LARGE SCALE GENOMIC DNA]</scope>
    <source>
        <strain evidence="2 3">AD58</strain>
    </source>
</reference>
<dbReference type="PROSITE" id="PS51257">
    <property type="entry name" value="PROKAR_LIPOPROTEIN"/>
    <property type="match status" value="1"/>
</dbReference>